<keyword evidence="2" id="KW-1185">Reference proteome</keyword>
<protein>
    <submittedName>
        <fullName evidence="1">Uncharacterized protein</fullName>
    </submittedName>
</protein>
<evidence type="ECO:0000313" key="1">
    <source>
        <dbReference type="EMBL" id="KAH7993717.1"/>
    </source>
</evidence>
<dbReference type="Proteomes" id="UP000827872">
    <property type="component" value="Linkage Group LG03"/>
</dbReference>
<gene>
    <name evidence="1" type="ORF">K3G42_032122</name>
</gene>
<sequence>MPFVQTRKEYKKYFRSGASANITTFIYQSLVQKFLLALKNNLPSMTVTDHTWPAAPYKFLTNANQELKKIFHHWRVRD</sequence>
<organism evidence="1 2">
    <name type="scientific">Sphaerodactylus townsendi</name>
    <dbReference type="NCBI Taxonomy" id="933632"/>
    <lineage>
        <taxon>Eukaryota</taxon>
        <taxon>Metazoa</taxon>
        <taxon>Chordata</taxon>
        <taxon>Craniata</taxon>
        <taxon>Vertebrata</taxon>
        <taxon>Euteleostomi</taxon>
        <taxon>Lepidosauria</taxon>
        <taxon>Squamata</taxon>
        <taxon>Bifurcata</taxon>
        <taxon>Gekkota</taxon>
        <taxon>Sphaerodactylidae</taxon>
        <taxon>Sphaerodactylus</taxon>
    </lineage>
</organism>
<dbReference type="EMBL" id="CM037616">
    <property type="protein sequence ID" value="KAH7993717.1"/>
    <property type="molecule type" value="Genomic_DNA"/>
</dbReference>
<accession>A0ACB8EM55</accession>
<name>A0ACB8EM55_9SAUR</name>
<evidence type="ECO:0000313" key="2">
    <source>
        <dbReference type="Proteomes" id="UP000827872"/>
    </source>
</evidence>
<reference evidence="1" key="1">
    <citation type="submission" date="2021-08" db="EMBL/GenBank/DDBJ databases">
        <title>The first chromosome-level gecko genome reveals the dynamic sex chromosomes of Neotropical dwarf geckos (Sphaerodactylidae: Sphaerodactylus).</title>
        <authorList>
            <person name="Pinto B.J."/>
            <person name="Keating S.E."/>
            <person name="Gamble T."/>
        </authorList>
    </citation>
    <scope>NUCLEOTIDE SEQUENCE</scope>
    <source>
        <strain evidence="1">TG3544</strain>
    </source>
</reference>
<comment type="caution">
    <text evidence="1">The sequence shown here is derived from an EMBL/GenBank/DDBJ whole genome shotgun (WGS) entry which is preliminary data.</text>
</comment>
<proteinExistence type="predicted"/>